<evidence type="ECO:0000313" key="4">
    <source>
        <dbReference type="EMBL" id="GEO85351.1"/>
    </source>
</evidence>
<evidence type="ECO:0000256" key="1">
    <source>
        <dbReference type="ARBA" id="ARBA00022679"/>
    </source>
</evidence>
<gene>
    <name evidence="4" type="ORF">RNA01_22830</name>
</gene>
<feature type="domain" description="N-acetyltransferase" evidence="3">
    <location>
        <begin position="1"/>
        <end position="158"/>
    </location>
</feature>
<dbReference type="AlphaFoldDB" id="A0A512HIQ6"/>
<dbReference type="PROSITE" id="PS51186">
    <property type="entry name" value="GNAT"/>
    <property type="match status" value="1"/>
</dbReference>
<dbReference type="GO" id="GO:0016747">
    <property type="term" value="F:acyltransferase activity, transferring groups other than amino-acyl groups"/>
    <property type="evidence" value="ECO:0007669"/>
    <property type="project" value="InterPro"/>
</dbReference>
<dbReference type="OrthoDB" id="9789603at2"/>
<dbReference type="RefSeq" id="WP_147180317.1">
    <property type="nucleotide sequence ID" value="NZ_BJZP01000009.1"/>
</dbReference>
<keyword evidence="5" id="KW-1185">Reference proteome</keyword>
<dbReference type="Pfam" id="PF00583">
    <property type="entry name" value="Acetyltransf_1"/>
    <property type="match status" value="1"/>
</dbReference>
<accession>A0A512HIQ6</accession>
<evidence type="ECO:0000259" key="3">
    <source>
        <dbReference type="PROSITE" id="PS51186"/>
    </source>
</evidence>
<dbReference type="SUPFAM" id="SSF55729">
    <property type="entry name" value="Acyl-CoA N-acyltransferases (Nat)"/>
    <property type="match status" value="1"/>
</dbReference>
<dbReference type="PANTHER" id="PTHR43877">
    <property type="entry name" value="AMINOALKYLPHOSPHONATE N-ACETYLTRANSFERASE-RELATED-RELATED"/>
    <property type="match status" value="1"/>
</dbReference>
<dbReference type="InterPro" id="IPR000182">
    <property type="entry name" value="GNAT_dom"/>
</dbReference>
<evidence type="ECO:0000256" key="2">
    <source>
        <dbReference type="ARBA" id="ARBA00023315"/>
    </source>
</evidence>
<dbReference type="InterPro" id="IPR050832">
    <property type="entry name" value="Bact_Acetyltransf"/>
</dbReference>
<dbReference type="PANTHER" id="PTHR43877:SF2">
    <property type="entry name" value="AMINOALKYLPHOSPHONATE N-ACETYLTRANSFERASE-RELATED"/>
    <property type="match status" value="1"/>
</dbReference>
<reference evidence="4 5" key="1">
    <citation type="submission" date="2019-07" db="EMBL/GenBank/DDBJ databases">
        <title>Whole genome shotgun sequence of Rhizobium naphthalenivorans NBRC 107585.</title>
        <authorList>
            <person name="Hosoyama A."/>
            <person name="Uohara A."/>
            <person name="Ohji S."/>
            <person name="Ichikawa N."/>
        </authorList>
    </citation>
    <scope>NUCLEOTIDE SEQUENCE [LARGE SCALE GENOMIC DNA]</scope>
    <source>
        <strain evidence="4 5">NBRC 107585</strain>
    </source>
</reference>
<name>A0A512HIQ6_9HYPH</name>
<dbReference type="Proteomes" id="UP000321717">
    <property type="component" value="Unassembled WGS sequence"/>
</dbReference>
<comment type="caution">
    <text evidence="4">The sequence shown here is derived from an EMBL/GenBank/DDBJ whole genome shotgun (WGS) entry which is preliminary data.</text>
</comment>
<dbReference type="CDD" id="cd04301">
    <property type="entry name" value="NAT_SF"/>
    <property type="match status" value="1"/>
</dbReference>
<keyword evidence="2" id="KW-0012">Acyltransferase</keyword>
<proteinExistence type="predicted"/>
<keyword evidence="1 4" id="KW-0808">Transferase</keyword>
<sequence length="158" mass="17465">MSVELIRIDGNFTRHDALLAVILSAFSSMDGRIEPPSSAHALTPVSLRQKAALEIAFAAMDNGQLVGCVFLKPEDNMLYIGKLAVLPEAQGKGIGRMMLARAEVVARELGLSTLRLETRIELTENHQLFAQWGFSKTAENRHAGFDRTTSIEMRRELV</sequence>
<dbReference type="InterPro" id="IPR016181">
    <property type="entry name" value="Acyl_CoA_acyltransferase"/>
</dbReference>
<organism evidence="4 5">
    <name type="scientific">Ciceribacter naphthalenivorans</name>
    <dbReference type="NCBI Taxonomy" id="1118451"/>
    <lineage>
        <taxon>Bacteria</taxon>
        <taxon>Pseudomonadati</taxon>
        <taxon>Pseudomonadota</taxon>
        <taxon>Alphaproteobacteria</taxon>
        <taxon>Hyphomicrobiales</taxon>
        <taxon>Rhizobiaceae</taxon>
        <taxon>Ciceribacter</taxon>
    </lineage>
</organism>
<dbReference type="EMBL" id="BJZP01000009">
    <property type="protein sequence ID" value="GEO85351.1"/>
    <property type="molecule type" value="Genomic_DNA"/>
</dbReference>
<protein>
    <submittedName>
        <fullName evidence="4">N-acetyltransferase</fullName>
    </submittedName>
</protein>
<dbReference type="Gene3D" id="3.40.630.30">
    <property type="match status" value="1"/>
</dbReference>
<evidence type="ECO:0000313" key="5">
    <source>
        <dbReference type="Proteomes" id="UP000321717"/>
    </source>
</evidence>